<keyword evidence="1 2" id="KW-0489">Methyltransferase</keyword>
<keyword evidence="1" id="KW-0949">S-adenosyl-L-methionine</keyword>
<comment type="catalytic activity">
    <reaction evidence="1">
        <text>adenosine(2030) in 23S rRNA + S-adenosyl-L-methionine = N(6)-methyladenosine(2030) in 23S rRNA + S-adenosyl-L-homocysteine + H(+)</text>
        <dbReference type="Rhea" id="RHEA:43736"/>
        <dbReference type="Rhea" id="RHEA-COMP:10668"/>
        <dbReference type="Rhea" id="RHEA-COMP:10669"/>
        <dbReference type="ChEBI" id="CHEBI:15378"/>
        <dbReference type="ChEBI" id="CHEBI:57856"/>
        <dbReference type="ChEBI" id="CHEBI:59789"/>
        <dbReference type="ChEBI" id="CHEBI:74411"/>
        <dbReference type="ChEBI" id="CHEBI:74449"/>
        <dbReference type="EC" id="2.1.1.266"/>
    </reaction>
</comment>
<comment type="subunit">
    <text evidence="1">Monomer.</text>
</comment>
<dbReference type="AlphaFoldDB" id="A0A4R1BC97"/>
<dbReference type="EC" id="2.1.1.266" evidence="1"/>
<dbReference type="Proteomes" id="UP000295443">
    <property type="component" value="Unassembled WGS sequence"/>
</dbReference>
<keyword evidence="1" id="KW-0698">rRNA processing</keyword>
<dbReference type="EMBL" id="SJZB01000034">
    <property type="protein sequence ID" value="TCJ14656.1"/>
    <property type="molecule type" value="Genomic_DNA"/>
</dbReference>
<evidence type="ECO:0000256" key="1">
    <source>
        <dbReference type="HAMAP-Rule" id="MF_00934"/>
    </source>
</evidence>
<feature type="active site" description="Proton acceptor" evidence="1">
    <location>
        <position position="165"/>
    </location>
</feature>
<dbReference type="InterPro" id="IPR007473">
    <property type="entry name" value="RlmJ"/>
</dbReference>
<keyword evidence="1" id="KW-0694">RNA-binding</keyword>
<feature type="binding site" evidence="1">
    <location>
        <position position="165"/>
    </location>
    <ligand>
        <name>S-adenosyl-L-methionine</name>
        <dbReference type="ChEBI" id="CHEBI:59789"/>
    </ligand>
</feature>
<feature type="binding site" evidence="1">
    <location>
        <position position="118"/>
    </location>
    <ligand>
        <name>S-adenosyl-L-methionine</name>
        <dbReference type="ChEBI" id="CHEBI:59789"/>
    </ligand>
</feature>
<reference evidence="2 3" key="1">
    <citation type="submission" date="2019-03" db="EMBL/GenBank/DDBJ databases">
        <title>Genome sequence of Thiobacillaceae bacterium LSR1, a sulfur-oxidizing bacterium isolated from freshwater sediment.</title>
        <authorList>
            <person name="Li S."/>
        </authorList>
    </citation>
    <scope>NUCLEOTIDE SEQUENCE [LARGE SCALE GENOMIC DNA]</scope>
    <source>
        <strain evidence="2 3">LSR1</strain>
    </source>
</reference>
<comment type="caution">
    <text evidence="2">The sequence shown here is derived from an EMBL/GenBank/DDBJ whole genome shotgun (WGS) entry which is preliminary data.</text>
</comment>
<feature type="binding site" evidence="1">
    <location>
        <position position="100"/>
    </location>
    <ligand>
        <name>S-adenosyl-L-methionine</name>
        <dbReference type="ChEBI" id="CHEBI:59789"/>
    </ligand>
</feature>
<dbReference type="PANTHER" id="PTHR37426:SF1">
    <property type="entry name" value="RIBOSOMAL RNA LARGE SUBUNIT METHYLTRANSFERASE J"/>
    <property type="match status" value="1"/>
</dbReference>
<name>A0A4R1BC97_9PROT</name>
<dbReference type="GO" id="GO:0070475">
    <property type="term" value="P:rRNA base methylation"/>
    <property type="evidence" value="ECO:0007669"/>
    <property type="project" value="UniProtKB-UniRule"/>
</dbReference>
<sequence length="281" mass="31259">MLSYRHAFHAGNHADVLKHGLLVAMLRHLNLKDKPWWYVDSHAGAGIYDLEADYARKNAEAETGIARLWTRTDLPELLADYVGLVRALNPDGRLRLYPGSPWLAGQLMRADDQLRLFELHSTDAQLLRRTFNGGGRHIKIEASDGFAALKSVLPPQPRRGLVLIDPSYEVKDDYRRVVVALKDSLARFATGTYAVWYPLLQRPEPAQMLDKLKRLPVTAWLHASLTVQAPAPDGFGMHGSGMFIVNPPWPLAAALAGLLPWLAEALGRDAGATWQLEHVDA</sequence>
<gene>
    <name evidence="1" type="primary">rlmJ</name>
    <name evidence="2" type="ORF">EZJ19_09415</name>
</gene>
<accession>A0A4R1BC97</accession>
<dbReference type="Gene3D" id="3.40.50.150">
    <property type="entry name" value="Vaccinia Virus protein VP39"/>
    <property type="match status" value="1"/>
</dbReference>
<dbReference type="Pfam" id="PF04378">
    <property type="entry name" value="RsmJ"/>
    <property type="match status" value="1"/>
</dbReference>
<evidence type="ECO:0000313" key="3">
    <source>
        <dbReference type="Proteomes" id="UP000295443"/>
    </source>
</evidence>
<feature type="binding site" evidence="1">
    <location>
        <position position="19"/>
    </location>
    <ligand>
        <name>S-adenosyl-L-methionine</name>
        <dbReference type="ChEBI" id="CHEBI:59789"/>
    </ligand>
</feature>
<feature type="site" description="Interaction with substrate rRNA" evidence="1">
    <location>
        <position position="4"/>
    </location>
</feature>
<dbReference type="OrthoDB" id="9791274at2"/>
<keyword evidence="3" id="KW-1185">Reference proteome</keyword>
<organism evidence="2 3">
    <name type="scientific">Parasulfuritortus cantonensis</name>
    <dbReference type="NCBI Taxonomy" id="2528202"/>
    <lineage>
        <taxon>Bacteria</taxon>
        <taxon>Pseudomonadati</taxon>
        <taxon>Pseudomonadota</taxon>
        <taxon>Betaproteobacteria</taxon>
        <taxon>Nitrosomonadales</taxon>
        <taxon>Thiobacillaceae</taxon>
        <taxon>Parasulfuritortus</taxon>
    </lineage>
</organism>
<protein>
    <recommendedName>
        <fullName evidence="1">Ribosomal RNA large subunit methyltransferase J</fullName>
        <ecNumber evidence="1">2.1.1.266</ecNumber>
    </recommendedName>
    <alternativeName>
        <fullName evidence="1">23S rRNA (adenine(2030)-N6)-methyltransferase</fullName>
    </alternativeName>
    <alternativeName>
        <fullName evidence="1">23S rRNA m6A2030 methyltransferase</fullName>
    </alternativeName>
</protein>
<dbReference type="PANTHER" id="PTHR37426">
    <property type="entry name" value="RIBOSOMAL RNA LARGE SUBUNIT METHYLTRANSFERASE J"/>
    <property type="match status" value="1"/>
</dbReference>
<dbReference type="HAMAP" id="MF_00934">
    <property type="entry name" value="23SrRNA_methyltr_J"/>
    <property type="match status" value="1"/>
</dbReference>
<dbReference type="RefSeq" id="WP_131446940.1">
    <property type="nucleotide sequence ID" value="NZ_SJZB01000034.1"/>
</dbReference>
<dbReference type="InterPro" id="IPR029063">
    <property type="entry name" value="SAM-dependent_MTases_sf"/>
</dbReference>
<proteinExistence type="inferred from homology"/>
<dbReference type="SUPFAM" id="SSF53335">
    <property type="entry name" value="S-adenosyl-L-methionine-dependent methyltransferases"/>
    <property type="match status" value="1"/>
</dbReference>
<dbReference type="GO" id="GO:0036307">
    <property type="term" value="F:23S rRNA (adenine(2030)-N(6))-methyltransferase activity"/>
    <property type="evidence" value="ECO:0007669"/>
    <property type="project" value="UniProtKB-UniRule"/>
</dbReference>
<evidence type="ECO:0000313" key="2">
    <source>
        <dbReference type="EMBL" id="TCJ14656.1"/>
    </source>
</evidence>
<comment type="similarity">
    <text evidence="1">Belongs to the RlmJ family.</text>
</comment>
<feature type="binding site" evidence="1">
    <location>
        <position position="42"/>
    </location>
    <ligand>
        <name>S-adenosyl-L-methionine</name>
        <dbReference type="ChEBI" id="CHEBI:59789"/>
    </ligand>
</feature>
<dbReference type="GO" id="GO:0005829">
    <property type="term" value="C:cytosol"/>
    <property type="evidence" value="ECO:0007669"/>
    <property type="project" value="TreeGrafter"/>
</dbReference>
<dbReference type="GO" id="GO:0003723">
    <property type="term" value="F:RNA binding"/>
    <property type="evidence" value="ECO:0007669"/>
    <property type="project" value="UniProtKB-UniRule"/>
</dbReference>
<comment type="function">
    <text evidence="1">Specifically methylates the adenine in position 2030 of 23S rRNA.</text>
</comment>
<feature type="binding site" evidence="1">
    <location>
        <begin position="144"/>
        <end position="145"/>
    </location>
    <ligand>
        <name>S-adenosyl-L-methionine</name>
        <dbReference type="ChEBI" id="CHEBI:59789"/>
    </ligand>
</feature>
<keyword evidence="1 2" id="KW-0808">Transferase</keyword>